<gene>
    <name evidence="2" type="ordered locus">PSMK_29400</name>
</gene>
<reference evidence="2 3" key="1">
    <citation type="submission" date="2012-02" db="EMBL/GenBank/DDBJ databases">
        <title>Complete genome sequence of Phycisphaera mikurensis NBRC 102666.</title>
        <authorList>
            <person name="Ankai A."/>
            <person name="Hosoyama A."/>
            <person name="Terui Y."/>
            <person name="Sekine M."/>
            <person name="Fukai R."/>
            <person name="Kato Y."/>
            <person name="Nakamura S."/>
            <person name="Yamada-Narita S."/>
            <person name="Kawakoshi A."/>
            <person name="Fukunaga Y."/>
            <person name="Yamazaki S."/>
            <person name="Fujita N."/>
        </authorList>
    </citation>
    <scope>NUCLEOTIDE SEQUENCE [LARGE SCALE GENOMIC DNA]</scope>
    <source>
        <strain evidence="3">NBRC 102666 / KCTC 22515 / FYK2301M01</strain>
    </source>
</reference>
<dbReference type="Proteomes" id="UP000007881">
    <property type="component" value="Chromosome"/>
</dbReference>
<proteinExistence type="predicted"/>
<dbReference type="AlphaFoldDB" id="I0IIL1"/>
<feature type="region of interest" description="Disordered" evidence="1">
    <location>
        <begin position="1"/>
        <end position="76"/>
    </location>
</feature>
<feature type="compositionally biased region" description="Polar residues" evidence="1">
    <location>
        <begin position="1"/>
        <end position="10"/>
    </location>
</feature>
<evidence type="ECO:0000313" key="3">
    <source>
        <dbReference type="Proteomes" id="UP000007881"/>
    </source>
</evidence>
<evidence type="ECO:0000313" key="2">
    <source>
        <dbReference type="EMBL" id="BAM05099.1"/>
    </source>
</evidence>
<evidence type="ECO:0000256" key="1">
    <source>
        <dbReference type="SAM" id="MobiDB-lite"/>
    </source>
</evidence>
<name>I0IIL1_PHYMF</name>
<dbReference type="EMBL" id="AP012338">
    <property type="protein sequence ID" value="BAM05099.1"/>
    <property type="molecule type" value="Genomic_DNA"/>
</dbReference>
<sequence length="76" mass="8204">MQIPRTTSPEARNGRRSAAGLRWVKTSRPHAGAGGRSRGEGLPGVGASLWLRLAPCPPRGARLDRAGRQAPRRQVR</sequence>
<keyword evidence="3" id="KW-1185">Reference proteome</keyword>
<feature type="compositionally biased region" description="Gly residues" evidence="1">
    <location>
        <begin position="32"/>
        <end position="44"/>
    </location>
</feature>
<accession>I0IIL1</accession>
<organism evidence="2 3">
    <name type="scientific">Phycisphaera mikurensis (strain NBRC 102666 / KCTC 22515 / FYK2301M01)</name>
    <dbReference type="NCBI Taxonomy" id="1142394"/>
    <lineage>
        <taxon>Bacteria</taxon>
        <taxon>Pseudomonadati</taxon>
        <taxon>Planctomycetota</taxon>
        <taxon>Phycisphaerae</taxon>
        <taxon>Phycisphaerales</taxon>
        <taxon>Phycisphaeraceae</taxon>
        <taxon>Phycisphaera</taxon>
    </lineage>
</organism>
<dbReference type="HOGENOM" id="CLU_2651296_0_0_0"/>
<dbReference type="KEGG" id="phm:PSMK_29400"/>
<protein>
    <submittedName>
        <fullName evidence="2">Uncharacterized protein</fullName>
    </submittedName>
</protein>
<dbReference type="STRING" id="1142394.PSMK_29400"/>